<name>L1LBZ5_THEEQ</name>
<evidence type="ECO:0000313" key="10">
    <source>
        <dbReference type="Proteomes" id="UP000031512"/>
    </source>
</evidence>
<dbReference type="eggNOG" id="ENOG502SAKG">
    <property type="taxonomic scope" value="Eukaryota"/>
</dbReference>
<evidence type="ECO:0000313" key="9">
    <source>
        <dbReference type="EMBL" id="EKX72698.1"/>
    </source>
</evidence>
<evidence type="ECO:0000256" key="4">
    <source>
        <dbReference type="ARBA" id="ARBA00022692"/>
    </source>
</evidence>
<evidence type="ECO:0000256" key="8">
    <source>
        <dbReference type="SAM" id="Phobius"/>
    </source>
</evidence>
<evidence type="ECO:0008006" key="11">
    <source>
        <dbReference type="Google" id="ProtNLM"/>
    </source>
</evidence>
<feature type="transmembrane region" description="Helical" evidence="8">
    <location>
        <begin position="336"/>
        <end position="360"/>
    </location>
</feature>
<dbReference type="EMBL" id="ACOU01000004">
    <property type="protein sequence ID" value="EKX72698.1"/>
    <property type="molecule type" value="Genomic_DNA"/>
</dbReference>
<dbReference type="KEGG" id="beq:BEWA_012570"/>
<evidence type="ECO:0000256" key="6">
    <source>
        <dbReference type="ARBA" id="ARBA00022989"/>
    </source>
</evidence>
<protein>
    <recommendedName>
        <fullName evidence="11">Major facilitator superfamily MFS-1 protein</fullName>
    </recommendedName>
</protein>
<dbReference type="Pfam" id="PF07690">
    <property type="entry name" value="MFS_1"/>
    <property type="match status" value="1"/>
</dbReference>
<feature type="transmembrane region" description="Helical" evidence="8">
    <location>
        <begin position="272"/>
        <end position="291"/>
    </location>
</feature>
<dbReference type="PANTHER" id="PTHR20772">
    <property type="entry name" value="PROTEIN FMP42"/>
    <property type="match status" value="1"/>
</dbReference>
<dbReference type="GO" id="GO:0016020">
    <property type="term" value="C:membrane"/>
    <property type="evidence" value="ECO:0007669"/>
    <property type="project" value="UniProtKB-SubCell"/>
</dbReference>
<dbReference type="GeneID" id="15804333"/>
<dbReference type="VEuPathDB" id="PiroplasmaDB:BEWA_012570"/>
<dbReference type="PROSITE" id="PS51257">
    <property type="entry name" value="PROKAR_LIPOPROTEIN"/>
    <property type="match status" value="1"/>
</dbReference>
<proteinExistence type="inferred from homology"/>
<dbReference type="SUPFAM" id="SSF103473">
    <property type="entry name" value="MFS general substrate transporter"/>
    <property type="match status" value="1"/>
</dbReference>
<organism evidence="9 10">
    <name type="scientific">Theileria equi strain WA</name>
    <dbReference type="NCBI Taxonomy" id="1537102"/>
    <lineage>
        <taxon>Eukaryota</taxon>
        <taxon>Sar</taxon>
        <taxon>Alveolata</taxon>
        <taxon>Apicomplexa</taxon>
        <taxon>Aconoidasida</taxon>
        <taxon>Piroplasmida</taxon>
        <taxon>Theileriidae</taxon>
        <taxon>Theileria</taxon>
    </lineage>
</organism>
<dbReference type="InterPro" id="IPR052599">
    <property type="entry name" value="SLC43A_AATransporter"/>
</dbReference>
<comment type="similarity">
    <text evidence="2">Belongs to the SLC43A transporter (TC 2.A.1.44) family.</text>
</comment>
<feature type="transmembrane region" description="Helical" evidence="8">
    <location>
        <begin position="201"/>
        <end position="223"/>
    </location>
</feature>
<dbReference type="GO" id="GO:0006865">
    <property type="term" value="P:amino acid transport"/>
    <property type="evidence" value="ECO:0007669"/>
    <property type="project" value="UniProtKB-KW"/>
</dbReference>
<feature type="transmembrane region" description="Helical" evidence="8">
    <location>
        <begin position="366"/>
        <end position="385"/>
    </location>
</feature>
<dbReference type="RefSeq" id="XP_004832150.1">
    <property type="nucleotide sequence ID" value="XM_004832093.1"/>
</dbReference>
<evidence type="ECO:0000256" key="7">
    <source>
        <dbReference type="ARBA" id="ARBA00023136"/>
    </source>
</evidence>
<feature type="transmembrane region" description="Helical" evidence="8">
    <location>
        <begin position="110"/>
        <end position="128"/>
    </location>
</feature>
<keyword evidence="3" id="KW-0813">Transport</keyword>
<accession>L1LBZ5</accession>
<keyword evidence="7 8" id="KW-0472">Membrane</keyword>
<dbReference type="OrthoDB" id="330047at2759"/>
<keyword evidence="6 8" id="KW-1133">Transmembrane helix</keyword>
<dbReference type="AlphaFoldDB" id="L1LBZ5"/>
<reference evidence="9 10" key="1">
    <citation type="journal article" date="2012" name="BMC Genomics">
        <title>Comparative genomic analysis and phylogenetic position of Theileria equi.</title>
        <authorList>
            <person name="Kappmeyer L.S."/>
            <person name="Thiagarajan M."/>
            <person name="Herndon D.R."/>
            <person name="Ramsay J.D."/>
            <person name="Caler E."/>
            <person name="Djikeng A."/>
            <person name="Gillespie J.J."/>
            <person name="Lau A.O."/>
            <person name="Roalson E.H."/>
            <person name="Silva J.C."/>
            <person name="Silva M.G."/>
            <person name="Suarez C.E."/>
            <person name="Ueti M.W."/>
            <person name="Nene V.M."/>
            <person name="Mealey R.H."/>
            <person name="Knowles D.P."/>
            <person name="Brayton K.A."/>
        </authorList>
    </citation>
    <scope>NUCLEOTIDE SEQUENCE [LARGE SCALE GENOMIC DNA]</scope>
    <source>
        <strain evidence="9 10">WA</strain>
    </source>
</reference>
<dbReference type="InterPro" id="IPR036259">
    <property type="entry name" value="MFS_trans_sf"/>
</dbReference>
<gene>
    <name evidence="9" type="ORF">BEWA_012570</name>
</gene>
<feature type="transmembrane region" description="Helical" evidence="8">
    <location>
        <begin position="167"/>
        <end position="189"/>
    </location>
</feature>
<evidence type="ECO:0000256" key="2">
    <source>
        <dbReference type="ARBA" id="ARBA00006595"/>
    </source>
</evidence>
<keyword evidence="10" id="KW-1185">Reference proteome</keyword>
<keyword evidence="5" id="KW-0029">Amino-acid transport</keyword>
<feature type="transmembrane region" description="Helical" evidence="8">
    <location>
        <begin position="18"/>
        <end position="38"/>
    </location>
</feature>
<evidence type="ECO:0000256" key="5">
    <source>
        <dbReference type="ARBA" id="ARBA00022970"/>
    </source>
</evidence>
<dbReference type="PANTHER" id="PTHR20772:SF2">
    <property type="entry name" value="PROTEIN FMP42"/>
    <property type="match status" value="1"/>
</dbReference>
<dbReference type="Proteomes" id="UP000031512">
    <property type="component" value="Unassembled WGS sequence"/>
</dbReference>
<feature type="transmembrane region" description="Helical" evidence="8">
    <location>
        <begin position="432"/>
        <end position="453"/>
    </location>
</feature>
<feature type="transmembrane region" description="Helical" evidence="8">
    <location>
        <begin position="392"/>
        <end position="412"/>
    </location>
</feature>
<sequence length="471" mass="52905">MTKSMTDQSNEEGGVNRFLVLATYLFMIFLTGCVYWGWNGMQKLLYKAGAFEDLCFEATDVSSISVGNVQYLDCGARKSNINNLYTIAYSTHFISSVFVGLVLDKIGPKYCYITGQFINFIVWIFISTFPKQPIVLYTGFFLMGLTAESIYMPLITVSYYFPENRSFIISCLGSTRSVSFVIPTILAAIFKLDYFKPDSLYIIGVSYALVGNLLCLVLGIFIIQAPMHVNNGAIERNTENARSMDADAMCEKRGGMAKMVERARQLYRHPQCMEYILALICICLFLSSVEFVNKSQRELLTTSDGGTVVEIFQYFNILTFLPAPLLGLLMDKFGPAVVLVILHSCCALYYFCVTFDVYTVKLAACFFYLISGSVCVSSMYCYISTRFPAEHFGVLIGVLFVFAGLVTLTNIPLYNLGSQYLKHLAPYNFRPIALILMTYMIVCVCLSSILVYISKKNPVQVYTKKSETSQV</sequence>
<feature type="transmembrane region" description="Helical" evidence="8">
    <location>
        <begin position="134"/>
        <end position="155"/>
    </location>
</feature>
<evidence type="ECO:0000256" key="1">
    <source>
        <dbReference type="ARBA" id="ARBA00004141"/>
    </source>
</evidence>
<dbReference type="Gene3D" id="1.20.1250.20">
    <property type="entry name" value="MFS general substrate transporter like domains"/>
    <property type="match status" value="2"/>
</dbReference>
<feature type="transmembrane region" description="Helical" evidence="8">
    <location>
        <begin position="84"/>
        <end position="103"/>
    </location>
</feature>
<feature type="transmembrane region" description="Helical" evidence="8">
    <location>
        <begin position="311"/>
        <end position="329"/>
    </location>
</feature>
<comment type="subcellular location">
    <subcellularLocation>
        <location evidence="1">Membrane</location>
        <topology evidence="1">Multi-pass membrane protein</topology>
    </subcellularLocation>
</comment>
<keyword evidence="4 8" id="KW-0812">Transmembrane</keyword>
<dbReference type="STRING" id="1537102.L1LBZ5"/>
<dbReference type="GO" id="GO:0022857">
    <property type="term" value="F:transmembrane transporter activity"/>
    <property type="evidence" value="ECO:0007669"/>
    <property type="project" value="InterPro"/>
</dbReference>
<dbReference type="InterPro" id="IPR011701">
    <property type="entry name" value="MFS"/>
</dbReference>
<evidence type="ECO:0000256" key="3">
    <source>
        <dbReference type="ARBA" id="ARBA00022448"/>
    </source>
</evidence>
<comment type="caution">
    <text evidence="9">The sequence shown here is derived from an EMBL/GenBank/DDBJ whole genome shotgun (WGS) entry which is preliminary data.</text>
</comment>